<dbReference type="InterPro" id="IPR002156">
    <property type="entry name" value="RNaseH_domain"/>
</dbReference>
<organism evidence="2">
    <name type="scientific">Fagus sylvatica</name>
    <name type="common">Beechnut</name>
    <dbReference type="NCBI Taxonomy" id="28930"/>
    <lineage>
        <taxon>Eukaryota</taxon>
        <taxon>Viridiplantae</taxon>
        <taxon>Streptophyta</taxon>
        <taxon>Embryophyta</taxon>
        <taxon>Tracheophyta</taxon>
        <taxon>Spermatophyta</taxon>
        <taxon>Magnoliopsida</taxon>
        <taxon>eudicotyledons</taxon>
        <taxon>Gunneridae</taxon>
        <taxon>Pentapetalae</taxon>
        <taxon>rosids</taxon>
        <taxon>fabids</taxon>
        <taxon>Fagales</taxon>
        <taxon>Fagaceae</taxon>
        <taxon>Fagus</taxon>
    </lineage>
</organism>
<dbReference type="PANTHER" id="PTHR48475:SF2">
    <property type="entry name" value="RIBONUCLEASE H"/>
    <property type="match status" value="1"/>
</dbReference>
<dbReference type="GO" id="GO:0004523">
    <property type="term" value="F:RNA-DNA hybrid ribonuclease activity"/>
    <property type="evidence" value="ECO:0007669"/>
    <property type="project" value="InterPro"/>
</dbReference>
<evidence type="ECO:0000259" key="1">
    <source>
        <dbReference type="Pfam" id="PF13456"/>
    </source>
</evidence>
<dbReference type="InterPro" id="IPR012337">
    <property type="entry name" value="RNaseH-like_sf"/>
</dbReference>
<feature type="domain" description="RNase H type-1" evidence="1">
    <location>
        <begin position="2"/>
        <end position="66"/>
    </location>
</feature>
<dbReference type="Gene3D" id="3.30.420.10">
    <property type="entry name" value="Ribonuclease H-like superfamily/Ribonuclease H"/>
    <property type="match status" value="1"/>
</dbReference>
<dbReference type="Pfam" id="PF13456">
    <property type="entry name" value="RVT_3"/>
    <property type="match status" value="1"/>
</dbReference>
<sequence>MGIKNLIVKSNSQLIVGQVKGEYEAREDKMKKYLTVVQTLLPHFKKVEFLQIPREENVDVNRLARLASSGEEIDGFLEVQGKPSTEEEIVNSIMDNNS</sequence>
<name>A0A2N9H5C3_FAGSY</name>
<accession>A0A2N9H5C3</accession>
<dbReference type="EMBL" id="OIVN01002857">
    <property type="protein sequence ID" value="SPD06983.1"/>
    <property type="molecule type" value="Genomic_DNA"/>
</dbReference>
<dbReference type="AlphaFoldDB" id="A0A2N9H5C3"/>
<evidence type="ECO:0000313" key="2">
    <source>
        <dbReference type="EMBL" id="SPD06983.1"/>
    </source>
</evidence>
<proteinExistence type="predicted"/>
<dbReference type="GO" id="GO:0003676">
    <property type="term" value="F:nucleic acid binding"/>
    <property type="evidence" value="ECO:0007669"/>
    <property type="project" value="InterPro"/>
</dbReference>
<dbReference type="SUPFAM" id="SSF53098">
    <property type="entry name" value="Ribonuclease H-like"/>
    <property type="match status" value="1"/>
</dbReference>
<reference evidence="2" key="1">
    <citation type="submission" date="2018-02" db="EMBL/GenBank/DDBJ databases">
        <authorList>
            <person name="Cohen D.B."/>
            <person name="Kent A.D."/>
        </authorList>
    </citation>
    <scope>NUCLEOTIDE SEQUENCE</scope>
</reference>
<dbReference type="InterPro" id="IPR036397">
    <property type="entry name" value="RNaseH_sf"/>
</dbReference>
<dbReference type="PANTHER" id="PTHR48475">
    <property type="entry name" value="RIBONUCLEASE H"/>
    <property type="match status" value="1"/>
</dbReference>
<protein>
    <recommendedName>
        <fullName evidence="1">RNase H type-1 domain-containing protein</fullName>
    </recommendedName>
</protein>
<gene>
    <name evidence="2" type="ORF">FSB_LOCUS34865</name>
</gene>